<evidence type="ECO:0000256" key="1">
    <source>
        <dbReference type="SAM" id="MobiDB-lite"/>
    </source>
</evidence>
<dbReference type="Proteomes" id="UP000557772">
    <property type="component" value="Unassembled WGS sequence"/>
</dbReference>
<comment type="caution">
    <text evidence="2">The sequence shown here is derived from an EMBL/GenBank/DDBJ whole genome shotgun (WGS) entry which is preliminary data.</text>
</comment>
<feature type="compositionally biased region" description="Basic and acidic residues" evidence="1">
    <location>
        <begin position="1"/>
        <end position="12"/>
    </location>
</feature>
<keyword evidence="3" id="KW-1185">Reference proteome</keyword>
<evidence type="ECO:0000313" key="3">
    <source>
        <dbReference type="Proteomes" id="UP000557772"/>
    </source>
</evidence>
<sequence length="70" mass="7346">MGLFDSAKDKASEFAGNNPDKVGDGIDKAGDFVDDKTGGQYADKVDQGQDFAKDKFGGGAEGNAEDQQQQ</sequence>
<dbReference type="Pfam" id="PF14013">
    <property type="entry name" value="MT0933_antitox"/>
    <property type="match status" value="1"/>
</dbReference>
<dbReference type="RefSeq" id="WP_171154226.1">
    <property type="nucleotide sequence ID" value="NZ_JABENB010000001.1"/>
</dbReference>
<dbReference type="AlphaFoldDB" id="A0A849AIS7"/>
<reference evidence="2 3" key="1">
    <citation type="submission" date="2020-05" db="EMBL/GenBank/DDBJ databases">
        <title>Flexivirga sp. ID2601S isolated from air conditioner.</title>
        <authorList>
            <person name="Kim D.H."/>
        </authorList>
    </citation>
    <scope>NUCLEOTIDE SEQUENCE [LARGE SCALE GENOMIC DNA]</scope>
    <source>
        <strain evidence="2 3">ID2601S</strain>
    </source>
</reference>
<name>A0A849AIS7_9MICO</name>
<organism evidence="2 3">
    <name type="scientific">Flexivirga aerilata</name>
    <dbReference type="NCBI Taxonomy" id="1656889"/>
    <lineage>
        <taxon>Bacteria</taxon>
        <taxon>Bacillati</taxon>
        <taxon>Actinomycetota</taxon>
        <taxon>Actinomycetes</taxon>
        <taxon>Micrococcales</taxon>
        <taxon>Dermacoccaceae</taxon>
        <taxon>Flexivirga</taxon>
    </lineage>
</organism>
<gene>
    <name evidence="2" type="ORF">HJ588_09240</name>
</gene>
<protein>
    <submittedName>
        <fullName evidence="2">Antitoxin</fullName>
    </submittedName>
</protein>
<feature type="region of interest" description="Disordered" evidence="1">
    <location>
        <begin position="1"/>
        <end position="70"/>
    </location>
</feature>
<dbReference type="InterPro" id="IPR028037">
    <property type="entry name" value="Antitoxin_Rv0909/MT0933"/>
</dbReference>
<accession>A0A849AIS7</accession>
<proteinExistence type="predicted"/>
<feature type="compositionally biased region" description="Basic and acidic residues" evidence="1">
    <location>
        <begin position="21"/>
        <end position="56"/>
    </location>
</feature>
<dbReference type="EMBL" id="JABENB010000001">
    <property type="protein sequence ID" value="NNG39456.1"/>
    <property type="molecule type" value="Genomic_DNA"/>
</dbReference>
<evidence type="ECO:0000313" key="2">
    <source>
        <dbReference type="EMBL" id="NNG39456.1"/>
    </source>
</evidence>